<feature type="region of interest" description="Disordered" evidence="1">
    <location>
        <begin position="551"/>
        <end position="580"/>
    </location>
</feature>
<dbReference type="InterPro" id="IPR012677">
    <property type="entry name" value="Nucleotide-bd_a/b_plait_sf"/>
</dbReference>
<keyword evidence="3" id="KW-1185">Reference proteome</keyword>
<feature type="region of interest" description="Disordered" evidence="1">
    <location>
        <begin position="669"/>
        <end position="695"/>
    </location>
</feature>
<accession>A0A2Z6MZI3</accession>
<dbReference type="EMBL" id="DF973698">
    <property type="protein sequence ID" value="GAU38018.1"/>
    <property type="molecule type" value="Genomic_DNA"/>
</dbReference>
<dbReference type="GO" id="GO:0003676">
    <property type="term" value="F:nucleic acid binding"/>
    <property type="evidence" value="ECO:0007669"/>
    <property type="project" value="InterPro"/>
</dbReference>
<evidence type="ECO:0000313" key="3">
    <source>
        <dbReference type="Proteomes" id="UP000242715"/>
    </source>
</evidence>
<organism evidence="2 3">
    <name type="scientific">Trifolium subterraneum</name>
    <name type="common">Subterranean clover</name>
    <dbReference type="NCBI Taxonomy" id="3900"/>
    <lineage>
        <taxon>Eukaryota</taxon>
        <taxon>Viridiplantae</taxon>
        <taxon>Streptophyta</taxon>
        <taxon>Embryophyta</taxon>
        <taxon>Tracheophyta</taxon>
        <taxon>Spermatophyta</taxon>
        <taxon>Magnoliopsida</taxon>
        <taxon>eudicotyledons</taxon>
        <taxon>Gunneridae</taxon>
        <taxon>Pentapetalae</taxon>
        <taxon>rosids</taxon>
        <taxon>fabids</taxon>
        <taxon>Fabales</taxon>
        <taxon>Fabaceae</taxon>
        <taxon>Papilionoideae</taxon>
        <taxon>50 kb inversion clade</taxon>
        <taxon>NPAAA clade</taxon>
        <taxon>Hologalegina</taxon>
        <taxon>IRL clade</taxon>
        <taxon>Trifolieae</taxon>
        <taxon>Trifolium</taxon>
    </lineage>
</organism>
<dbReference type="CDD" id="cd00590">
    <property type="entry name" value="RRM_SF"/>
    <property type="match status" value="1"/>
</dbReference>
<dbReference type="SUPFAM" id="SSF54928">
    <property type="entry name" value="RNA-binding domain, RBD"/>
    <property type="match status" value="1"/>
</dbReference>
<reference evidence="3" key="1">
    <citation type="journal article" date="2017" name="Front. Plant Sci.">
        <title>Climate Clever Clovers: New Paradigm to Reduce the Environmental Footprint of Ruminants by Breeding Low Methanogenic Forages Utilizing Haplotype Variation.</title>
        <authorList>
            <person name="Kaur P."/>
            <person name="Appels R."/>
            <person name="Bayer P.E."/>
            <person name="Keeble-Gagnere G."/>
            <person name="Wang J."/>
            <person name="Hirakawa H."/>
            <person name="Shirasawa K."/>
            <person name="Vercoe P."/>
            <person name="Stefanova K."/>
            <person name="Durmic Z."/>
            <person name="Nichols P."/>
            <person name="Revell C."/>
            <person name="Isobe S.N."/>
            <person name="Edwards D."/>
            <person name="Erskine W."/>
        </authorList>
    </citation>
    <scope>NUCLEOTIDE SEQUENCE [LARGE SCALE GENOMIC DNA]</scope>
    <source>
        <strain evidence="3">cv. Daliak</strain>
    </source>
</reference>
<dbReference type="OrthoDB" id="1435997at2759"/>
<dbReference type="PANTHER" id="PTHR34427:SF5">
    <property type="entry name" value="DUF4283 DOMAIN-CONTAINING PROTEIN"/>
    <property type="match status" value="1"/>
</dbReference>
<dbReference type="PANTHER" id="PTHR34427">
    <property type="entry name" value="DUF4283 DOMAIN PROTEIN"/>
    <property type="match status" value="1"/>
</dbReference>
<protein>
    <submittedName>
        <fullName evidence="2">Uncharacterized protein</fullName>
    </submittedName>
</protein>
<proteinExistence type="predicted"/>
<sequence>MLVDHSSIGKQQLCYEADVERIHETRNQRRLDCQMHSFCAGNDHRRRQQFDQASLLGTQAADGSVLLVNKADVGKPVTGGGLGVLTGTTTHKIKCTVNGSETQRLEKVYPQSANLVSSGSGLKRYVSFYFTNFPPLISYFNLRKGFEVCGILEDIYVANKRNIHGEVYGFAKFSNVKNVHKLAKALNEVCFGNYRVHASLARFDRKATEDGRSIRKETGEIKTATVEVNYSDLVKEGDDGGEGVQVGEVLVRLGDRKKSAGSTGEVGQGSHELTGYPAKHFEKEVEPSASVFVRKYKPLTEDVQWARDGMVATVTNGEAIPVVHSRVADAGFSDLDIIPMGADKVLLRSSSEVDVGTIIDGAKEFFDLLFSNRVRWNNEVESAQRGAWVRIYGIPLHAWNENFFKLCVLDCGRYLRADNCSLEKVRLDYARILIATSALEAVKCAEKLLIDGELIEVKIIEEWGLALGDDACLFDENLDYETNSSDNEAAICDREASNNIDILVDKIAEDVVAESGKGEQTILQNKGVGSQVHANHMNLAVNPGKSTAISNYSGVSGGRPRPAEKVKQSKRTMSCPPGVDRSAGFGPWSLEWLHDHNHGDAGVIFSNKKSRKDAERLGLGQGKDVARAHKKRKDKGALRRYRLKKVARLPREDRREVLRIIKKNEIRRRGRASNHRPYDVQNTCNSEEGPSSGSINNDWQNWVVMQGNDKAAEDDVWGIGKVIGVTPPSVNANSFNALVRAGKGQLASADAAQGERGGQ</sequence>
<dbReference type="AlphaFoldDB" id="A0A2Z6MZI3"/>
<gene>
    <name evidence="2" type="ORF">TSUD_395770</name>
</gene>
<dbReference type="Proteomes" id="UP000242715">
    <property type="component" value="Unassembled WGS sequence"/>
</dbReference>
<evidence type="ECO:0000256" key="1">
    <source>
        <dbReference type="SAM" id="MobiDB-lite"/>
    </source>
</evidence>
<name>A0A2Z6MZI3_TRISU</name>
<dbReference type="InterPro" id="IPR035979">
    <property type="entry name" value="RBD_domain_sf"/>
</dbReference>
<dbReference type="Gene3D" id="3.30.70.330">
    <property type="match status" value="1"/>
</dbReference>
<evidence type="ECO:0000313" key="2">
    <source>
        <dbReference type="EMBL" id="GAU38018.1"/>
    </source>
</evidence>
<feature type="compositionally biased region" description="Polar residues" evidence="1">
    <location>
        <begin position="680"/>
        <end position="695"/>
    </location>
</feature>